<gene>
    <name evidence="13" type="ORF">PLOB_00008127</name>
</gene>
<dbReference type="InterPro" id="IPR000276">
    <property type="entry name" value="GPCR_Rhodpsn"/>
</dbReference>
<reference evidence="13 14" key="1">
    <citation type="submission" date="2022-05" db="EMBL/GenBank/DDBJ databases">
        <authorList>
            <consortium name="Genoscope - CEA"/>
            <person name="William W."/>
        </authorList>
    </citation>
    <scope>NUCLEOTIDE SEQUENCE [LARGE SCALE GENOMIC DNA]</scope>
</reference>
<evidence type="ECO:0000313" key="14">
    <source>
        <dbReference type="Proteomes" id="UP001159405"/>
    </source>
</evidence>
<keyword evidence="8" id="KW-0325">Glycoprotein</keyword>
<dbReference type="SMART" id="SM01381">
    <property type="entry name" value="7TM_GPCR_Srsx"/>
    <property type="match status" value="1"/>
</dbReference>
<feature type="domain" description="G-protein coupled receptors family 1 profile" evidence="12">
    <location>
        <begin position="42"/>
        <end position="286"/>
    </location>
</feature>
<evidence type="ECO:0000313" key="13">
    <source>
        <dbReference type="EMBL" id="CAH3046510.1"/>
    </source>
</evidence>
<dbReference type="SUPFAM" id="SSF81321">
    <property type="entry name" value="Family A G protein-coupled receptor-like"/>
    <property type="match status" value="1"/>
</dbReference>
<dbReference type="EMBL" id="CALNXK010000014">
    <property type="protein sequence ID" value="CAH3046510.1"/>
    <property type="molecule type" value="Genomic_DNA"/>
</dbReference>
<feature type="transmembrane region" description="Helical" evidence="11">
    <location>
        <begin position="140"/>
        <end position="159"/>
    </location>
</feature>
<dbReference type="CDD" id="cd00637">
    <property type="entry name" value="7tm_classA_rhodopsin-like"/>
    <property type="match status" value="1"/>
</dbReference>
<dbReference type="PANTHER" id="PTHR24246">
    <property type="entry name" value="OLFACTORY RECEPTOR AND ADENOSINE RECEPTOR"/>
    <property type="match status" value="1"/>
</dbReference>
<dbReference type="PANTHER" id="PTHR24246:SF27">
    <property type="entry name" value="ADENOSINE RECEPTOR, ISOFORM A"/>
    <property type="match status" value="1"/>
</dbReference>
<keyword evidence="2" id="KW-1003">Cell membrane</keyword>
<comment type="subcellular location">
    <subcellularLocation>
        <location evidence="1">Cell membrane</location>
        <topology evidence="1">Multi-pass membrane protein</topology>
    </subcellularLocation>
</comment>
<evidence type="ECO:0000256" key="2">
    <source>
        <dbReference type="ARBA" id="ARBA00022475"/>
    </source>
</evidence>
<keyword evidence="6 11" id="KW-0472">Membrane</keyword>
<comment type="caution">
    <text evidence="13">The sequence shown here is derived from an EMBL/GenBank/DDBJ whole genome shotgun (WGS) entry which is preliminary data.</text>
</comment>
<evidence type="ECO:0000256" key="6">
    <source>
        <dbReference type="ARBA" id="ARBA00023136"/>
    </source>
</evidence>
<accession>A0ABN8NDJ0</accession>
<dbReference type="Gene3D" id="1.20.1070.10">
    <property type="entry name" value="Rhodopsin 7-helix transmembrane proteins"/>
    <property type="match status" value="1"/>
</dbReference>
<dbReference type="InterPro" id="IPR017452">
    <property type="entry name" value="GPCR_Rhodpsn_7TM"/>
</dbReference>
<evidence type="ECO:0000256" key="8">
    <source>
        <dbReference type="ARBA" id="ARBA00023180"/>
    </source>
</evidence>
<feature type="transmembrane region" description="Helical" evidence="11">
    <location>
        <begin position="171"/>
        <end position="193"/>
    </location>
</feature>
<evidence type="ECO:0000256" key="4">
    <source>
        <dbReference type="ARBA" id="ARBA00022989"/>
    </source>
</evidence>
<dbReference type="PROSITE" id="PS00237">
    <property type="entry name" value="G_PROTEIN_RECEP_F1_1"/>
    <property type="match status" value="1"/>
</dbReference>
<keyword evidence="3 10" id="KW-0812">Transmembrane</keyword>
<comment type="similarity">
    <text evidence="10">Belongs to the G-protein coupled receptor 1 family.</text>
</comment>
<evidence type="ECO:0000259" key="12">
    <source>
        <dbReference type="PROSITE" id="PS50262"/>
    </source>
</evidence>
<evidence type="ECO:0000256" key="9">
    <source>
        <dbReference type="ARBA" id="ARBA00023224"/>
    </source>
</evidence>
<feature type="transmembrane region" description="Helical" evidence="11">
    <location>
        <begin position="97"/>
        <end position="119"/>
    </location>
</feature>
<keyword evidence="9 10" id="KW-0807">Transducer</keyword>
<dbReference type="Proteomes" id="UP001159405">
    <property type="component" value="Unassembled WGS sequence"/>
</dbReference>
<keyword evidence="5 10" id="KW-0297">G-protein coupled receptor</keyword>
<feature type="transmembrane region" description="Helical" evidence="11">
    <location>
        <begin position="63"/>
        <end position="91"/>
    </location>
</feature>
<feature type="transmembrane region" description="Helical" evidence="11">
    <location>
        <begin position="270"/>
        <end position="288"/>
    </location>
</feature>
<evidence type="ECO:0000256" key="10">
    <source>
        <dbReference type="RuleBase" id="RU000688"/>
    </source>
</evidence>
<feature type="transmembrane region" description="Helical" evidence="11">
    <location>
        <begin position="26"/>
        <end position="51"/>
    </location>
</feature>
<keyword evidence="14" id="KW-1185">Reference proteome</keyword>
<organism evidence="13 14">
    <name type="scientific">Porites lobata</name>
    <dbReference type="NCBI Taxonomy" id="104759"/>
    <lineage>
        <taxon>Eukaryota</taxon>
        <taxon>Metazoa</taxon>
        <taxon>Cnidaria</taxon>
        <taxon>Anthozoa</taxon>
        <taxon>Hexacorallia</taxon>
        <taxon>Scleractinia</taxon>
        <taxon>Fungiina</taxon>
        <taxon>Poritidae</taxon>
        <taxon>Porites</taxon>
    </lineage>
</organism>
<dbReference type="PRINTS" id="PR00237">
    <property type="entry name" value="GPCRRHODOPSN"/>
</dbReference>
<keyword evidence="7 10" id="KW-0675">Receptor</keyword>
<evidence type="ECO:0000256" key="1">
    <source>
        <dbReference type="ARBA" id="ARBA00004651"/>
    </source>
</evidence>
<name>A0ABN8NDJ0_9CNID</name>
<keyword evidence="4 11" id="KW-1133">Transmembrane helix</keyword>
<evidence type="ECO:0000256" key="11">
    <source>
        <dbReference type="SAM" id="Phobius"/>
    </source>
</evidence>
<protein>
    <recommendedName>
        <fullName evidence="12">G-protein coupled receptors family 1 profile domain-containing protein</fullName>
    </recommendedName>
</protein>
<sequence length="315" mass="36505">MENQEASTENSTGIPWDCVLVKEVPVGVAAIAFLLSFFTVFGNSLVVIAIVKDPFSELRTIPNYLILNLAVCDLIVGIPSELLLGLSHFYVSYDLYYVAYTSLYTSMVASALTILTLAFERYIMVEAPLKSHEYLIHSHLRLVIVYIWLISLCVALLSFLNRCNEAEYRLIITDAIGFPVMAIMFLIYSRIFFLVRRWIRQDLDFSISESQRLLGSDNLSENIRTRERHIAFSVFLFVGVFALCWTPCFVMENVFYKYKRSPTLATAADWVRVSGLLSSLLNPLIYALRYEKFRKAIRHIFVSYWFYRTYHFRFP</sequence>
<evidence type="ECO:0000256" key="5">
    <source>
        <dbReference type="ARBA" id="ARBA00023040"/>
    </source>
</evidence>
<evidence type="ECO:0000256" key="3">
    <source>
        <dbReference type="ARBA" id="ARBA00022692"/>
    </source>
</evidence>
<feature type="transmembrane region" description="Helical" evidence="11">
    <location>
        <begin position="230"/>
        <end position="250"/>
    </location>
</feature>
<evidence type="ECO:0000256" key="7">
    <source>
        <dbReference type="ARBA" id="ARBA00023170"/>
    </source>
</evidence>
<dbReference type="PROSITE" id="PS50262">
    <property type="entry name" value="G_PROTEIN_RECEP_F1_2"/>
    <property type="match status" value="1"/>
</dbReference>
<dbReference type="Pfam" id="PF00001">
    <property type="entry name" value="7tm_1"/>
    <property type="match status" value="1"/>
</dbReference>
<proteinExistence type="inferred from homology"/>